<dbReference type="Proteomes" id="UP001168528">
    <property type="component" value="Unassembled WGS sequence"/>
</dbReference>
<keyword evidence="1" id="KW-0812">Transmembrane</keyword>
<gene>
    <name evidence="2" type="ORF">Q0590_37090</name>
</gene>
<name>A0ABT8RK73_9BACT</name>
<dbReference type="EMBL" id="JAUKPO010000131">
    <property type="protein sequence ID" value="MDO1451944.1"/>
    <property type="molecule type" value="Genomic_DNA"/>
</dbReference>
<organism evidence="2 3">
    <name type="scientific">Rhodocytophaga aerolata</name>
    <dbReference type="NCBI Taxonomy" id="455078"/>
    <lineage>
        <taxon>Bacteria</taxon>
        <taxon>Pseudomonadati</taxon>
        <taxon>Bacteroidota</taxon>
        <taxon>Cytophagia</taxon>
        <taxon>Cytophagales</taxon>
        <taxon>Rhodocytophagaceae</taxon>
        <taxon>Rhodocytophaga</taxon>
    </lineage>
</organism>
<evidence type="ECO:0000256" key="1">
    <source>
        <dbReference type="SAM" id="Phobius"/>
    </source>
</evidence>
<protein>
    <submittedName>
        <fullName evidence="2">Uncharacterized protein</fullName>
    </submittedName>
</protein>
<comment type="caution">
    <text evidence="2">The sequence shown here is derived from an EMBL/GenBank/DDBJ whole genome shotgun (WGS) entry which is preliminary data.</text>
</comment>
<feature type="transmembrane region" description="Helical" evidence="1">
    <location>
        <begin position="28"/>
        <end position="50"/>
    </location>
</feature>
<sequence length="195" mass="22796">MKKDIQWTLIFAVTVAVGAILEYCYSNSIVVLLNFVVLPLGFFFLFIMHLVNGIQRFTQNKIFSFVPFLLIIATFFLLPFLSKLIIKIDFNWHLQNRIKAVNYILESKESNQKYKNIKISIPQDIGYVSKAENNVWVEIDSNNVMIIRFPIKKGFMGGALPDLNFVYTSSNRIESFIEDHKIKLQENWYLEEINN</sequence>
<accession>A0ABT8RK73</accession>
<keyword evidence="1" id="KW-0472">Membrane</keyword>
<evidence type="ECO:0000313" key="3">
    <source>
        <dbReference type="Proteomes" id="UP001168528"/>
    </source>
</evidence>
<feature type="transmembrane region" description="Helical" evidence="1">
    <location>
        <begin position="62"/>
        <end position="81"/>
    </location>
</feature>
<keyword evidence="3" id="KW-1185">Reference proteome</keyword>
<keyword evidence="1" id="KW-1133">Transmembrane helix</keyword>
<reference evidence="2" key="1">
    <citation type="submission" date="2023-07" db="EMBL/GenBank/DDBJ databases">
        <title>The genome sequence of Rhodocytophaga aerolata KACC 12507.</title>
        <authorList>
            <person name="Zhang X."/>
        </authorList>
    </citation>
    <scope>NUCLEOTIDE SEQUENCE</scope>
    <source>
        <strain evidence="2">KACC 12507</strain>
    </source>
</reference>
<evidence type="ECO:0000313" key="2">
    <source>
        <dbReference type="EMBL" id="MDO1451944.1"/>
    </source>
</evidence>
<proteinExistence type="predicted"/>
<dbReference type="RefSeq" id="WP_302042738.1">
    <property type="nucleotide sequence ID" value="NZ_JAUKPO010000131.1"/>
</dbReference>